<keyword evidence="1" id="KW-0175">Coiled coil</keyword>
<gene>
    <name evidence="3" type="ORF">N1851_021807</name>
</gene>
<organism evidence="3 4">
    <name type="scientific">Merluccius polli</name>
    <name type="common">Benguela hake</name>
    <name type="synonym">Merluccius cadenati</name>
    <dbReference type="NCBI Taxonomy" id="89951"/>
    <lineage>
        <taxon>Eukaryota</taxon>
        <taxon>Metazoa</taxon>
        <taxon>Chordata</taxon>
        <taxon>Craniata</taxon>
        <taxon>Vertebrata</taxon>
        <taxon>Euteleostomi</taxon>
        <taxon>Actinopterygii</taxon>
        <taxon>Neopterygii</taxon>
        <taxon>Teleostei</taxon>
        <taxon>Neoteleostei</taxon>
        <taxon>Acanthomorphata</taxon>
        <taxon>Zeiogadaria</taxon>
        <taxon>Gadariae</taxon>
        <taxon>Gadiformes</taxon>
        <taxon>Gadoidei</taxon>
        <taxon>Merlucciidae</taxon>
        <taxon>Merluccius</taxon>
    </lineage>
</organism>
<comment type="caution">
    <text evidence="3">The sequence shown here is derived from an EMBL/GenBank/DDBJ whole genome shotgun (WGS) entry which is preliminary data.</text>
</comment>
<feature type="region of interest" description="Disordered" evidence="2">
    <location>
        <begin position="180"/>
        <end position="205"/>
    </location>
</feature>
<feature type="region of interest" description="Disordered" evidence="2">
    <location>
        <begin position="140"/>
        <end position="166"/>
    </location>
</feature>
<name>A0AA47MJF5_MERPO</name>
<dbReference type="Proteomes" id="UP001174136">
    <property type="component" value="Unassembled WGS sequence"/>
</dbReference>
<dbReference type="EMBL" id="JAOPHQ010003980">
    <property type="protein sequence ID" value="KAK0141214.1"/>
    <property type="molecule type" value="Genomic_DNA"/>
</dbReference>
<evidence type="ECO:0000313" key="4">
    <source>
        <dbReference type="Proteomes" id="UP001174136"/>
    </source>
</evidence>
<evidence type="ECO:0000313" key="3">
    <source>
        <dbReference type="EMBL" id="KAK0141214.1"/>
    </source>
</evidence>
<reference evidence="3" key="1">
    <citation type="journal article" date="2023" name="Front. Mar. Sci.">
        <title>A new Merluccius polli reference genome to investigate the effects of global change in West African waters.</title>
        <authorList>
            <person name="Mateo J.L."/>
            <person name="Blanco-Fernandez C."/>
            <person name="Garcia-Vazquez E."/>
            <person name="Machado-Schiaffino G."/>
        </authorList>
    </citation>
    <scope>NUCLEOTIDE SEQUENCE</scope>
    <source>
        <strain evidence="3">C29</strain>
        <tissue evidence="3">Fin</tissue>
    </source>
</reference>
<keyword evidence="4" id="KW-1185">Reference proteome</keyword>
<protein>
    <submittedName>
        <fullName evidence="3">Uncharacterized protein</fullName>
    </submittedName>
</protein>
<dbReference type="AlphaFoldDB" id="A0AA47MJF5"/>
<sequence>MATTMDSSLSAEVGKQLQKAQKKIADLLEDIGQLSDELQKKDSLLATFKSRLPTLSSWLETSQAGELHLHNAAATLRDIVVWEPPSTTCPRPSCSTPSEWSHWSEVVVRSRKRAPGGAPYGTPSSFSIPLTNKYSALSMSKETPVRAPDQGTAPVDPDVSPPTDAVPPLTDTTAFPPLSAACAPVDGHPAPGHSPPSSRPSTERRRLLRDAVRWHSRRPPHREWHHPRALDGDDRVTGSATGLATPPGQQATTLVIGDSILHNVRLRGAFTLSFPGTTVMDITEKIPSILGSHPQLLNKLLQSQLSVFISGPTPTCGRGIGRFSRLLSLNTWLSSACCTHNVGFIDNFDVFWERRHLFGSDGLHLNRAGSRVLSGR</sequence>
<evidence type="ECO:0000256" key="1">
    <source>
        <dbReference type="SAM" id="Coils"/>
    </source>
</evidence>
<proteinExistence type="predicted"/>
<evidence type="ECO:0000256" key="2">
    <source>
        <dbReference type="SAM" id="MobiDB-lite"/>
    </source>
</evidence>
<dbReference type="Gene3D" id="3.40.50.12700">
    <property type="match status" value="1"/>
</dbReference>
<feature type="coiled-coil region" evidence="1">
    <location>
        <begin position="10"/>
        <end position="37"/>
    </location>
</feature>
<dbReference type="SUPFAM" id="SSF52266">
    <property type="entry name" value="SGNH hydrolase"/>
    <property type="match status" value="1"/>
</dbReference>
<accession>A0AA47MJF5</accession>